<dbReference type="VEuPathDB" id="HostDB:ENSMMUG00000041376"/>
<feature type="transmembrane region" description="Helical" evidence="3">
    <location>
        <begin position="76"/>
        <end position="98"/>
    </location>
</feature>
<keyword evidence="3" id="KW-0472">Membrane</keyword>
<dbReference type="ExpressionAtlas" id="A0A5F7Z8C7">
    <property type="expression patterns" value="baseline"/>
</dbReference>
<reference evidence="6" key="1">
    <citation type="journal article" date="2007" name="Science">
        <title>Evolutionary and biomedical insights from the rhesus macaque genome.</title>
        <authorList>
            <person name="Gibbs R.A."/>
            <person name="Rogers J."/>
            <person name="Katze M.G."/>
            <person name="Bumgarner R."/>
            <person name="Weinstock G.M."/>
            <person name="Mardis E.R."/>
            <person name="Remington K.A."/>
            <person name="Strausberg R.L."/>
            <person name="Venter J.C."/>
            <person name="Wilson R.K."/>
            <person name="Batzer M.A."/>
            <person name="Bustamante C.D."/>
            <person name="Eichler E.E."/>
            <person name="Hahn M.W."/>
            <person name="Hardison R.C."/>
            <person name="Makova K.D."/>
            <person name="Miller W."/>
            <person name="Milosavljevic A."/>
            <person name="Palermo R.E."/>
            <person name="Siepel A."/>
            <person name="Sikela J.M."/>
            <person name="Attaway T."/>
            <person name="Bell S."/>
            <person name="Bernard K.E."/>
            <person name="Buhay C.J."/>
            <person name="Chandrabose M.N."/>
            <person name="Dao M."/>
            <person name="Davis C."/>
            <person name="Delehaunty K.D."/>
            <person name="Ding Y."/>
            <person name="Dinh H.H."/>
            <person name="Dugan-Rocha S."/>
            <person name="Fulton L.A."/>
            <person name="Gabisi R.A."/>
            <person name="Garner T.T."/>
            <person name="Godfrey J."/>
            <person name="Hawes A.C."/>
            <person name="Hernandez J."/>
            <person name="Hines S."/>
            <person name="Holder M."/>
            <person name="Hume J."/>
            <person name="Jhangiani S.N."/>
            <person name="Joshi V."/>
            <person name="Khan Z.M."/>
            <person name="Kirkness E.F."/>
            <person name="Cree A."/>
            <person name="Fowler R.G."/>
            <person name="Lee S."/>
            <person name="Lewis L.R."/>
            <person name="Li Z."/>
            <person name="Liu Y.-S."/>
            <person name="Moore S.M."/>
            <person name="Muzny D."/>
            <person name="Nazareth L.V."/>
            <person name="Ngo D.N."/>
            <person name="Okwuonu G.O."/>
            <person name="Pai G."/>
            <person name="Parker D."/>
            <person name="Paul H.A."/>
            <person name="Pfannkoch C."/>
            <person name="Pohl C.S."/>
            <person name="Rogers Y.-H.C."/>
            <person name="Ruiz S.J."/>
            <person name="Sabo A."/>
            <person name="Santibanez J."/>
            <person name="Schneider B.W."/>
            <person name="Smith S.M."/>
            <person name="Sodergren E."/>
            <person name="Svatek A.F."/>
            <person name="Utterback T.R."/>
            <person name="Vattathil S."/>
            <person name="Warren W."/>
            <person name="White C.S."/>
            <person name="Chinwalla A.T."/>
            <person name="Feng Y."/>
            <person name="Halpern A.L."/>
            <person name="Hillier L.W."/>
            <person name="Huang X."/>
            <person name="Minx P."/>
            <person name="Nelson J.O."/>
            <person name="Pepin K.H."/>
            <person name="Qin X."/>
            <person name="Sutton G.G."/>
            <person name="Venter E."/>
            <person name="Walenz B.P."/>
            <person name="Wallis J.W."/>
            <person name="Worley K.C."/>
            <person name="Yang S.-P."/>
            <person name="Jones S.M."/>
            <person name="Marra M.A."/>
            <person name="Rocchi M."/>
            <person name="Schein J.E."/>
            <person name="Baertsch R."/>
            <person name="Clarke L."/>
            <person name="Csuros M."/>
            <person name="Glasscock J."/>
            <person name="Harris R.A."/>
            <person name="Havlak P."/>
            <person name="Jackson A.R."/>
            <person name="Jiang H."/>
            <person name="Liu Y."/>
            <person name="Messina D.N."/>
            <person name="Shen Y."/>
            <person name="Song H.X.-Z."/>
            <person name="Wylie T."/>
            <person name="Zhang L."/>
            <person name="Birney E."/>
            <person name="Han K."/>
            <person name="Konkel M.K."/>
            <person name="Lee J."/>
            <person name="Smit A.F.A."/>
            <person name="Ullmer B."/>
            <person name="Wang H."/>
            <person name="Xing J."/>
            <person name="Burhans R."/>
            <person name="Cheng Z."/>
            <person name="Karro J.E."/>
            <person name="Ma J."/>
            <person name="Raney B."/>
            <person name="She X."/>
            <person name="Cox M.J."/>
            <person name="Demuth J.P."/>
            <person name="Dumas L.J."/>
            <person name="Han S.-G."/>
            <person name="Hopkins J."/>
            <person name="Karimpour-Fard A."/>
            <person name="Kim Y.H."/>
            <person name="Pollack J.R."/>
            <person name="Vinar T."/>
            <person name="Addo-Quaye C."/>
            <person name="Degenhardt J."/>
            <person name="Denby A."/>
            <person name="Hubisz M.J."/>
            <person name="Indap A."/>
            <person name="Kosiol C."/>
            <person name="Lahn B.T."/>
            <person name="Lawson H.A."/>
            <person name="Marklein A."/>
            <person name="Nielsen R."/>
            <person name="Vallender E.J."/>
            <person name="Clark A.G."/>
            <person name="Ferguson B."/>
            <person name="Hernandez R.D."/>
            <person name="Hirani K."/>
            <person name="Kehrer-Sawatzki H."/>
            <person name="Kolb J."/>
            <person name="Patil S."/>
            <person name="Pu L.-L."/>
            <person name="Ren Y."/>
            <person name="Smith D.G."/>
            <person name="Wheeler D.A."/>
            <person name="Schenck I."/>
            <person name="Ball E.V."/>
            <person name="Chen R."/>
            <person name="Cooper D.N."/>
            <person name="Giardine B."/>
            <person name="Hsu F."/>
            <person name="Kent W.J."/>
            <person name="Lesk A."/>
            <person name="Nelson D.L."/>
            <person name="O'brien W.E."/>
            <person name="Pruefer K."/>
            <person name="Stenson P.D."/>
            <person name="Wallace J.C."/>
            <person name="Ke H."/>
            <person name="Liu X.-M."/>
            <person name="Wang P."/>
            <person name="Xiang A.P."/>
            <person name="Yang F."/>
            <person name="Barber G.P."/>
            <person name="Haussler D."/>
            <person name="Karolchik D."/>
            <person name="Kern A.D."/>
            <person name="Kuhn R.M."/>
            <person name="Smith K.E."/>
            <person name="Zwieg A.S."/>
        </authorList>
    </citation>
    <scope>NUCLEOTIDE SEQUENCE [LARGE SCALE GENOMIC DNA]</scope>
    <source>
        <strain evidence="6">17573</strain>
    </source>
</reference>
<dbReference type="PANTHER" id="PTHR14047:SF30">
    <property type="entry name" value="G ANTIGEN 1-RELATED"/>
    <property type="match status" value="1"/>
</dbReference>
<evidence type="ECO:0000259" key="4">
    <source>
        <dbReference type="SMART" id="SM01379"/>
    </source>
</evidence>
<name>A0A5F7Z8C7_MACMU</name>
<feature type="domain" description="GAGE" evidence="4">
    <location>
        <begin position="1"/>
        <end position="80"/>
    </location>
</feature>
<dbReference type="Pfam" id="PF05831">
    <property type="entry name" value="GAGE"/>
    <property type="match status" value="1"/>
</dbReference>
<feature type="transmembrane region" description="Helical" evidence="3">
    <location>
        <begin position="159"/>
        <end position="180"/>
    </location>
</feature>
<reference evidence="5" key="4">
    <citation type="submission" date="2025-05" db="UniProtKB">
        <authorList>
            <consortium name="Ensembl"/>
        </authorList>
    </citation>
    <scope>IDENTIFICATION</scope>
    <source>
        <strain evidence="5">17573</strain>
    </source>
</reference>
<dbReference type="SMART" id="SM01379">
    <property type="entry name" value="GAGE"/>
    <property type="match status" value="1"/>
</dbReference>
<evidence type="ECO:0000313" key="5">
    <source>
        <dbReference type="Ensembl" id="ENSMMUP00000061768.1"/>
    </source>
</evidence>
<dbReference type="Ensembl" id="ENSMMUT00000103272.1">
    <property type="protein sequence ID" value="ENSMMUP00000061768.1"/>
    <property type="gene ID" value="ENSMMUG00000041376.2"/>
</dbReference>
<dbReference type="GeneTree" id="ENSGT00940000153097"/>
<dbReference type="InterPro" id="IPR031320">
    <property type="entry name" value="GAGE"/>
</dbReference>
<proteinExistence type="inferred from homology"/>
<keyword evidence="3" id="KW-0812">Transmembrane</keyword>
<feature type="region of interest" description="Disordered" evidence="2">
    <location>
        <begin position="1"/>
        <end position="71"/>
    </location>
</feature>
<evidence type="ECO:0000256" key="3">
    <source>
        <dbReference type="SAM" id="Phobius"/>
    </source>
</evidence>
<keyword evidence="3" id="KW-1133">Transmembrane helix</keyword>
<comment type="similarity">
    <text evidence="1">Belongs to the GAGE family.</text>
</comment>
<dbReference type="InterPro" id="IPR008625">
    <property type="entry name" value="GAGE_fam"/>
</dbReference>
<evidence type="ECO:0000256" key="1">
    <source>
        <dbReference type="ARBA" id="ARBA00007043"/>
    </source>
</evidence>
<protein>
    <recommendedName>
        <fullName evidence="4">GAGE domain-containing protein</fullName>
    </recommendedName>
</protein>
<gene>
    <name evidence="5" type="primary">LOC693330</name>
</gene>
<dbReference type="Proteomes" id="UP000006718">
    <property type="component" value="Chromosome X"/>
</dbReference>
<evidence type="ECO:0000256" key="2">
    <source>
        <dbReference type="SAM" id="MobiDB-lite"/>
    </source>
</evidence>
<evidence type="ECO:0000313" key="6">
    <source>
        <dbReference type="Proteomes" id="UP000006718"/>
    </source>
</evidence>
<accession>A0A5F7Z8C7</accession>
<reference evidence="5" key="3">
    <citation type="submission" date="2019-01" db="EMBL/GenBank/DDBJ databases">
        <authorList>
            <person name="Graves T."/>
            <person name="Eichler E.E."/>
            <person name="Wilson R.K."/>
        </authorList>
    </citation>
    <scope>NUCLEOTIDE SEQUENCE [LARGE SCALE GENOMIC DNA]</scope>
    <source>
        <strain evidence="5">17573</strain>
    </source>
</reference>
<dbReference type="Ensembl" id="ENSMMUT00000108669.1">
    <property type="protein sequence ID" value="ENSMMUP00000068522.1"/>
    <property type="gene ID" value="ENSMMUG00000041376.2"/>
</dbReference>
<dbReference type="Bgee" id="ENSMMUG00000041376">
    <property type="expression patterns" value="Expressed in spermatocyte and 3 other cell types or tissues"/>
</dbReference>
<dbReference type="AlphaFoldDB" id="A0A5F7Z8C7"/>
<reference evidence="5" key="2">
    <citation type="submission" date="2018-06" db="EMBL/GenBank/DDBJ databases">
        <authorList>
            <person name="Dutcher S."/>
            <person name="Fulton R."/>
            <person name="Lindsay T."/>
        </authorList>
    </citation>
    <scope>NUCLEOTIDE SEQUENCE [LARGE SCALE GENOMIC DNA]</scope>
    <source>
        <strain evidence="5">17573</strain>
    </source>
</reference>
<keyword evidence="6" id="KW-1185">Reference proteome</keyword>
<dbReference type="PANTHER" id="PTHR14047">
    <property type="entry name" value="P ANTIGEN FAMILY MEMBER 5-RELATED"/>
    <property type="match status" value="1"/>
</dbReference>
<organism evidence="5 6">
    <name type="scientific">Macaca mulatta</name>
    <name type="common">Rhesus macaque</name>
    <dbReference type="NCBI Taxonomy" id="9544"/>
    <lineage>
        <taxon>Eukaryota</taxon>
        <taxon>Metazoa</taxon>
        <taxon>Chordata</taxon>
        <taxon>Craniata</taxon>
        <taxon>Vertebrata</taxon>
        <taxon>Euteleostomi</taxon>
        <taxon>Mammalia</taxon>
        <taxon>Eutheria</taxon>
        <taxon>Euarchontoglires</taxon>
        <taxon>Primates</taxon>
        <taxon>Haplorrhini</taxon>
        <taxon>Catarrhini</taxon>
        <taxon>Cercopithecidae</taxon>
        <taxon>Cercopithecinae</taxon>
        <taxon>Macaca</taxon>
    </lineage>
</organism>
<sequence length="200" mass="22562">MSWRGRSTYRRRPRRYVEPPEMIGPMLPEQFSDEEVEPPKPEEGEPATQSQDPAPALEGEDEGPSAGQGDGKGRRMPAGVCVCVCACACVHVCVCYALSHRRNRGKKSMERMPEIDWKSRRLCSLQLSLGKSLTMIKFLDFMNERIEVPGLCFIREPLTGEYTICTFFQGLCLPIICVAIQKEMILLKMLKTQMLSCKVA</sequence>